<reference evidence="16 17" key="2">
    <citation type="journal article" date="2015" name="MBio">
        <title>Genome-Resolved Metagenomic Analysis Reveals Roles for Candidate Phyla and Other Microbial Community Members in Biogeochemical Transformations in Oil Reservoirs.</title>
        <authorList>
            <person name="Hu P."/>
            <person name="Tom L."/>
            <person name="Singh A."/>
            <person name="Thomas B.C."/>
            <person name="Baker B.J."/>
            <person name="Piceno Y.M."/>
            <person name="Andersen G.L."/>
            <person name="Banfield J.F."/>
        </authorList>
    </citation>
    <scope>NUCLEOTIDE SEQUENCE [LARGE SCALE GENOMIC DNA]</scope>
    <source>
        <strain evidence="14">57_489</strain>
    </source>
</reference>
<evidence type="ECO:0000256" key="8">
    <source>
        <dbReference type="ARBA" id="ARBA00022989"/>
    </source>
</evidence>
<dbReference type="EMBL" id="LGHB01000002">
    <property type="protein sequence ID" value="KUK97485.1"/>
    <property type="molecule type" value="Genomic_DNA"/>
</dbReference>
<evidence type="ECO:0000256" key="9">
    <source>
        <dbReference type="ARBA" id="ARBA00023010"/>
    </source>
</evidence>
<accession>A0A101FVJ8</accession>
<dbReference type="GO" id="GO:0015031">
    <property type="term" value="P:protein transport"/>
    <property type="evidence" value="ECO:0007669"/>
    <property type="project" value="UniProtKB-UniRule"/>
</dbReference>
<keyword evidence="7 12" id="KW-0653">Protein transport</keyword>
<evidence type="ECO:0000256" key="4">
    <source>
        <dbReference type="ARBA" id="ARBA00022448"/>
    </source>
</evidence>
<dbReference type="EMBL" id="LGFT01000007">
    <property type="protein sequence ID" value="KUK45180.1"/>
    <property type="molecule type" value="Genomic_DNA"/>
</dbReference>
<proteinExistence type="inferred from homology"/>
<evidence type="ECO:0000256" key="1">
    <source>
        <dbReference type="ARBA" id="ARBA00004162"/>
    </source>
</evidence>
<protein>
    <recommendedName>
        <fullName evidence="3 12">Preprotein translocase subunit SecG</fullName>
    </recommendedName>
    <alternativeName>
        <fullName evidence="11 12">Protein transport protein Sec61 subunit beta homolog</fullName>
    </alternativeName>
</protein>
<evidence type="ECO:0000256" key="12">
    <source>
        <dbReference type="HAMAP-Rule" id="MF_00751"/>
    </source>
</evidence>
<dbReference type="PATRIC" id="fig|301375.6.peg.1882"/>
<dbReference type="GO" id="GO:0005886">
    <property type="term" value="C:plasma membrane"/>
    <property type="evidence" value="ECO:0007669"/>
    <property type="project" value="UniProtKB-SubCell"/>
</dbReference>
<gene>
    <name evidence="12" type="primary">secG</name>
    <name evidence="14" type="ORF">XD72_0429</name>
    <name evidence="15" type="ORF">XE07_0315</name>
</gene>
<organism evidence="14 17">
    <name type="scientific">Methanothrix harundinacea</name>
    <dbReference type="NCBI Taxonomy" id="301375"/>
    <lineage>
        <taxon>Archaea</taxon>
        <taxon>Methanobacteriati</taxon>
        <taxon>Methanobacteriota</taxon>
        <taxon>Stenosarchaea group</taxon>
        <taxon>Methanomicrobia</taxon>
        <taxon>Methanotrichales</taxon>
        <taxon>Methanotrichaceae</taxon>
        <taxon>Methanothrix</taxon>
    </lineage>
</organism>
<comment type="subunit">
    <text evidence="12">Component of the protein translocase complex. Heterotrimer consisting of alpha (SecY), beta (SecG) and gamma (SecE) subunits. Can form oligomers of the heterotrimer.</text>
</comment>
<dbReference type="Proteomes" id="UP000053961">
    <property type="component" value="Unassembled WGS sequence"/>
</dbReference>
<evidence type="ECO:0000313" key="14">
    <source>
        <dbReference type="EMBL" id="KUK45180.1"/>
    </source>
</evidence>
<dbReference type="AlphaFoldDB" id="A0A101FVJ8"/>
<keyword evidence="6 12" id="KW-0812">Transmembrane</keyword>
<evidence type="ECO:0000256" key="11">
    <source>
        <dbReference type="ARBA" id="ARBA00031868"/>
    </source>
</evidence>
<evidence type="ECO:0000313" key="17">
    <source>
        <dbReference type="Proteomes" id="UP000057043"/>
    </source>
</evidence>
<evidence type="ECO:0000313" key="15">
    <source>
        <dbReference type="EMBL" id="KUK97485.1"/>
    </source>
</evidence>
<dbReference type="InterPro" id="IPR023531">
    <property type="entry name" value="Preprot_translocase_SecG"/>
</dbReference>
<name>A0A101FVJ8_9EURY</name>
<evidence type="ECO:0000256" key="3">
    <source>
        <dbReference type="ARBA" id="ARBA00014522"/>
    </source>
</evidence>
<evidence type="ECO:0000256" key="6">
    <source>
        <dbReference type="ARBA" id="ARBA00022692"/>
    </source>
</evidence>
<evidence type="ECO:0000256" key="7">
    <source>
        <dbReference type="ARBA" id="ARBA00022927"/>
    </source>
</evidence>
<dbReference type="NCBIfam" id="NF002318">
    <property type="entry name" value="PRK01253.1"/>
    <property type="match status" value="1"/>
</dbReference>
<comment type="similarity">
    <text evidence="2 12">Belongs to the SEC61-beta family.</text>
</comment>
<keyword evidence="4 12" id="KW-0813">Transport</keyword>
<dbReference type="InterPro" id="IPR016482">
    <property type="entry name" value="SecG/Sec61-beta/Sbh"/>
</dbReference>
<evidence type="ECO:0000256" key="5">
    <source>
        <dbReference type="ARBA" id="ARBA00022475"/>
    </source>
</evidence>
<dbReference type="HAMAP" id="MF_00751">
    <property type="entry name" value="SecG"/>
    <property type="match status" value="1"/>
</dbReference>
<dbReference type="Proteomes" id="UP000057043">
    <property type="component" value="Unassembled WGS sequence"/>
</dbReference>
<comment type="subcellular location">
    <subcellularLocation>
        <location evidence="1 12">Cell membrane</location>
        <topology evidence="1 12">Single-pass membrane protein</topology>
    </subcellularLocation>
</comment>
<evidence type="ECO:0000313" key="16">
    <source>
        <dbReference type="Proteomes" id="UP000053961"/>
    </source>
</evidence>
<evidence type="ECO:0000256" key="13">
    <source>
        <dbReference type="SAM" id="Phobius"/>
    </source>
</evidence>
<keyword evidence="5 12" id="KW-1003">Cell membrane</keyword>
<dbReference type="Pfam" id="PF03911">
    <property type="entry name" value="Sec61_beta"/>
    <property type="match status" value="1"/>
</dbReference>
<evidence type="ECO:0000256" key="10">
    <source>
        <dbReference type="ARBA" id="ARBA00023136"/>
    </source>
</evidence>
<reference evidence="15" key="1">
    <citation type="journal article" date="2015" name="MBio">
        <title>Genome-resolved metagenomic analysis reveals roles for candidate phyla and other microbial community members in biogeochemical transformations in oil reservoirs.</title>
        <authorList>
            <person name="Hu P."/>
            <person name="Tom L."/>
            <person name="Singh A."/>
            <person name="Thomas B.C."/>
            <person name="Baker B.J."/>
            <person name="Piceno Y.M."/>
            <person name="Andersen G.L."/>
            <person name="Banfield J.F."/>
        </authorList>
    </citation>
    <scope>NUCLEOTIDE SEQUENCE [LARGE SCALE GENOMIC DNA]</scope>
    <source>
        <strain evidence="15">56_747</strain>
    </source>
</reference>
<comment type="function">
    <text evidence="12">Involved in protein export. The function of the beta subunit is unknown, but it may be involved in stabilization of the trimeric complex.</text>
</comment>
<sequence length="57" mass="6034">MAKKKSEGSGLMSSAGLMRYFEADDTAIKLGPKTVIAFSSAVGAGILAMNFYFGLWP</sequence>
<keyword evidence="10 12" id="KW-0472">Membrane</keyword>
<feature type="topological domain" description="Cytoplasmic" evidence="12">
    <location>
        <begin position="1"/>
        <end position="31"/>
    </location>
</feature>
<evidence type="ECO:0000256" key="2">
    <source>
        <dbReference type="ARBA" id="ARBA00006103"/>
    </source>
</evidence>
<keyword evidence="8 12" id="KW-1133">Transmembrane helix</keyword>
<comment type="caution">
    <text evidence="14">The sequence shown here is derived from an EMBL/GenBank/DDBJ whole genome shotgun (WGS) entry which is preliminary data.</text>
</comment>
<feature type="transmembrane region" description="Helical" evidence="13">
    <location>
        <begin position="35"/>
        <end position="55"/>
    </location>
</feature>
<keyword evidence="9 12" id="KW-0811">Translocation</keyword>